<evidence type="ECO:0000313" key="3">
    <source>
        <dbReference type="Proteomes" id="UP001357485"/>
    </source>
</evidence>
<name>A0ABR0M545_9PEZI</name>
<feature type="non-terminal residue" evidence="2">
    <location>
        <position position="1"/>
    </location>
</feature>
<feature type="compositionally biased region" description="Polar residues" evidence="1">
    <location>
        <begin position="12"/>
        <end position="22"/>
    </location>
</feature>
<dbReference type="EMBL" id="JAVRRA010002001">
    <property type="protein sequence ID" value="KAK5278612.1"/>
    <property type="molecule type" value="Genomic_DNA"/>
</dbReference>
<gene>
    <name evidence="2" type="ORF">LTR16_008425</name>
</gene>
<dbReference type="Proteomes" id="UP001357485">
    <property type="component" value="Unassembled WGS sequence"/>
</dbReference>
<keyword evidence="3" id="KW-1185">Reference proteome</keyword>
<reference evidence="2 3" key="1">
    <citation type="submission" date="2023-08" db="EMBL/GenBank/DDBJ databases">
        <title>Black Yeasts Isolated from many extreme environments.</title>
        <authorList>
            <person name="Coleine C."/>
            <person name="Stajich J.E."/>
            <person name="Selbmann L."/>
        </authorList>
    </citation>
    <scope>NUCLEOTIDE SEQUENCE [LARGE SCALE GENOMIC DNA]</scope>
    <source>
        <strain evidence="2 3">CCFEE 536</strain>
    </source>
</reference>
<sequence length="117" mass="12859">KEGRKRPGRIADSSSNSATSKGSVADSITDARTEPIRGDQPPQQNDRAEGHGPHSRAPIRLDARELMDRYKDFVWAQDVAVEKVAVCKMGARKVVDEWGRVVDEVYEEVGSVAVVGR</sequence>
<feature type="region of interest" description="Disordered" evidence="1">
    <location>
        <begin position="1"/>
        <end position="60"/>
    </location>
</feature>
<evidence type="ECO:0000256" key="1">
    <source>
        <dbReference type="SAM" id="MobiDB-lite"/>
    </source>
</evidence>
<protein>
    <submittedName>
        <fullName evidence="2">Uncharacterized protein</fullName>
    </submittedName>
</protein>
<proteinExistence type="predicted"/>
<evidence type="ECO:0000313" key="2">
    <source>
        <dbReference type="EMBL" id="KAK5278612.1"/>
    </source>
</evidence>
<comment type="caution">
    <text evidence="2">The sequence shown here is derived from an EMBL/GenBank/DDBJ whole genome shotgun (WGS) entry which is preliminary data.</text>
</comment>
<organism evidence="2 3">
    <name type="scientific">Cryomyces antarcticus</name>
    <dbReference type="NCBI Taxonomy" id="329879"/>
    <lineage>
        <taxon>Eukaryota</taxon>
        <taxon>Fungi</taxon>
        <taxon>Dikarya</taxon>
        <taxon>Ascomycota</taxon>
        <taxon>Pezizomycotina</taxon>
        <taxon>Dothideomycetes</taxon>
        <taxon>Dothideomycetes incertae sedis</taxon>
        <taxon>Cryomyces</taxon>
    </lineage>
</organism>
<accession>A0ABR0M545</accession>